<dbReference type="EMBL" id="GBRH01164865">
    <property type="protein sequence ID" value="JAE33031.1"/>
    <property type="molecule type" value="Transcribed_RNA"/>
</dbReference>
<dbReference type="AlphaFoldDB" id="A0A0A9HDW7"/>
<name>A0A0A9HDW7_ARUDO</name>
<reference evidence="2" key="1">
    <citation type="submission" date="2014-09" db="EMBL/GenBank/DDBJ databases">
        <authorList>
            <person name="Magalhaes I.L.F."/>
            <person name="Oliveira U."/>
            <person name="Santos F.R."/>
            <person name="Vidigal T.H.D.A."/>
            <person name="Brescovit A.D."/>
            <person name="Santos A.J."/>
        </authorList>
    </citation>
    <scope>NUCLEOTIDE SEQUENCE</scope>
    <source>
        <tissue evidence="2">Shoot tissue taken approximately 20 cm above the soil surface</tissue>
    </source>
</reference>
<organism evidence="2">
    <name type="scientific">Arundo donax</name>
    <name type="common">Giant reed</name>
    <name type="synonym">Donax arundinaceus</name>
    <dbReference type="NCBI Taxonomy" id="35708"/>
    <lineage>
        <taxon>Eukaryota</taxon>
        <taxon>Viridiplantae</taxon>
        <taxon>Streptophyta</taxon>
        <taxon>Embryophyta</taxon>
        <taxon>Tracheophyta</taxon>
        <taxon>Spermatophyta</taxon>
        <taxon>Magnoliopsida</taxon>
        <taxon>Liliopsida</taxon>
        <taxon>Poales</taxon>
        <taxon>Poaceae</taxon>
        <taxon>PACMAD clade</taxon>
        <taxon>Arundinoideae</taxon>
        <taxon>Arundineae</taxon>
        <taxon>Arundo</taxon>
    </lineage>
</organism>
<sequence length="49" mass="5560">MKKLKLEGTTKLSKTHFSKRPTEVSNLNKTLQKLQVSFGQQQIVNTTIS</sequence>
<proteinExistence type="predicted"/>
<reference evidence="2" key="2">
    <citation type="journal article" date="2015" name="Data Brief">
        <title>Shoot transcriptome of the giant reed, Arundo donax.</title>
        <authorList>
            <person name="Barrero R.A."/>
            <person name="Guerrero F.D."/>
            <person name="Moolhuijzen P."/>
            <person name="Goolsby J.A."/>
            <person name="Tidwell J."/>
            <person name="Bellgard S.E."/>
            <person name="Bellgard M.I."/>
        </authorList>
    </citation>
    <scope>NUCLEOTIDE SEQUENCE</scope>
    <source>
        <tissue evidence="2">Shoot tissue taken approximately 20 cm above the soil surface</tissue>
    </source>
</reference>
<evidence type="ECO:0000313" key="2">
    <source>
        <dbReference type="EMBL" id="JAE33031.1"/>
    </source>
</evidence>
<feature type="region of interest" description="Disordered" evidence="1">
    <location>
        <begin position="1"/>
        <end position="24"/>
    </location>
</feature>
<protein>
    <submittedName>
        <fullName evidence="2">Uncharacterized protein</fullName>
    </submittedName>
</protein>
<accession>A0A0A9HDW7</accession>
<evidence type="ECO:0000256" key="1">
    <source>
        <dbReference type="SAM" id="MobiDB-lite"/>
    </source>
</evidence>